<sequence length="185" mass="21021">MSNRENQRVRLTKSLLKNSLIELMQSKPIHKLTIKELCEHAGINRSTFYLNYKDQFDLLEDIEQEVMLQVRGHIERIVGNFQLLQGLLEYVKDNGRVFSVLLGPTGNSSFPSSFVSSAITTLRANLLLTGKEAQSDYIYHYLTIGCLSMISQWIDRGFDLSTKELSDMIFMLSDGAASVYSNKNT</sequence>
<dbReference type="PANTHER" id="PTHR43479:SF7">
    <property type="entry name" value="TETR-FAMILY TRANSCRIPTIONAL REGULATOR"/>
    <property type="match status" value="1"/>
</dbReference>
<dbReference type="AlphaFoldDB" id="A0A919Y7N9"/>
<feature type="DNA-binding region" description="H-T-H motif" evidence="2">
    <location>
        <begin position="33"/>
        <end position="52"/>
    </location>
</feature>
<evidence type="ECO:0000259" key="3">
    <source>
        <dbReference type="PROSITE" id="PS50977"/>
    </source>
</evidence>
<dbReference type="Proteomes" id="UP000678895">
    <property type="component" value="Unassembled WGS sequence"/>
</dbReference>
<dbReference type="PROSITE" id="PS50977">
    <property type="entry name" value="HTH_TETR_2"/>
    <property type="match status" value="1"/>
</dbReference>
<dbReference type="EMBL" id="BORS01000021">
    <property type="protein sequence ID" value="GIO44723.1"/>
    <property type="molecule type" value="Genomic_DNA"/>
</dbReference>
<evidence type="ECO:0000313" key="5">
    <source>
        <dbReference type="Proteomes" id="UP000678895"/>
    </source>
</evidence>
<reference evidence="4" key="1">
    <citation type="submission" date="2021-03" db="EMBL/GenBank/DDBJ databases">
        <title>Antimicrobial resistance genes in bacteria isolated from Japanese honey, and their potential for conferring macrolide and lincosamide resistance in the American foulbrood pathogen Paenibacillus larvae.</title>
        <authorList>
            <person name="Okamoto M."/>
            <person name="Kumagai M."/>
            <person name="Kanamori H."/>
            <person name="Takamatsu D."/>
        </authorList>
    </citation>
    <scope>NUCLEOTIDE SEQUENCE</scope>
    <source>
        <strain evidence="4">J41TS4</strain>
    </source>
</reference>
<evidence type="ECO:0000256" key="1">
    <source>
        <dbReference type="ARBA" id="ARBA00023125"/>
    </source>
</evidence>
<dbReference type="InterPro" id="IPR039532">
    <property type="entry name" value="TetR_C_Firmicutes"/>
</dbReference>
<dbReference type="PANTHER" id="PTHR43479">
    <property type="entry name" value="ACREF/ENVCD OPERON REPRESSOR-RELATED"/>
    <property type="match status" value="1"/>
</dbReference>
<evidence type="ECO:0000313" key="4">
    <source>
        <dbReference type="EMBL" id="GIO44723.1"/>
    </source>
</evidence>
<comment type="caution">
    <text evidence="4">The sequence shown here is derived from an EMBL/GenBank/DDBJ whole genome shotgun (WGS) entry which is preliminary data.</text>
</comment>
<keyword evidence="1 2" id="KW-0238">DNA-binding</keyword>
<dbReference type="Gene3D" id="1.10.357.10">
    <property type="entry name" value="Tetracycline Repressor, domain 2"/>
    <property type="match status" value="1"/>
</dbReference>
<keyword evidence="5" id="KW-1185">Reference proteome</keyword>
<proteinExistence type="predicted"/>
<dbReference type="RefSeq" id="WP_301630632.1">
    <property type="nucleotide sequence ID" value="NZ_BORS01000021.1"/>
</dbReference>
<dbReference type="GO" id="GO:0003677">
    <property type="term" value="F:DNA binding"/>
    <property type="evidence" value="ECO:0007669"/>
    <property type="project" value="UniProtKB-UniRule"/>
</dbReference>
<organism evidence="4 5">
    <name type="scientific">Paenibacillus apis</name>
    <dbReference type="NCBI Taxonomy" id="1792174"/>
    <lineage>
        <taxon>Bacteria</taxon>
        <taxon>Bacillati</taxon>
        <taxon>Bacillota</taxon>
        <taxon>Bacilli</taxon>
        <taxon>Bacillales</taxon>
        <taxon>Paenibacillaceae</taxon>
        <taxon>Paenibacillus</taxon>
    </lineage>
</organism>
<gene>
    <name evidence="4" type="ORF">J41TS4_44810</name>
</gene>
<evidence type="ECO:0000256" key="2">
    <source>
        <dbReference type="PROSITE-ProRule" id="PRU00335"/>
    </source>
</evidence>
<name>A0A919Y7N9_9BACL</name>
<dbReference type="InterPro" id="IPR050624">
    <property type="entry name" value="HTH-type_Tx_Regulator"/>
</dbReference>
<protein>
    <submittedName>
        <fullName evidence="4">TetR family transcriptional regulator</fullName>
    </submittedName>
</protein>
<dbReference type="Pfam" id="PF00440">
    <property type="entry name" value="TetR_N"/>
    <property type="match status" value="1"/>
</dbReference>
<dbReference type="InterPro" id="IPR001647">
    <property type="entry name" value="HTH_TetR"/>
</dbReference>
<dbReference type="InterPro" id="IPR009057">
    <property type="entry name" value="Homeodomain-like_sf"/>
</dbReference>
<dbReference type="SUPFAM" id="SSF46689">
    <property type="entry name" value="Homeodomain-like"/>
    <property type="match status" value="1"/>
</dbReference>
<feature type="domain" description="HTH tetR-type" evidence="3">
    <location>
        <begin position="10"/>
        <end position="70"/>
    </location>
</feature>
<accession>A0A919Y7N9</accession>
<dbReference type="Pfam" id="PF14278">
    <property type="entry name" value="TetR_C_8"/>
    <property type="match status" value="1"/>
</dbReference>